<evidence type="ECO:0000313" key="1">
    <source>
        <dbReference type="EMBL" id="MBY3594176.1"/>
    </source>
</evidence>
<dbReference type="RefSeq" id="WP_222012531.1">
    <property type="nucleotide sequence ID" value="NZ_JABTXI010000020.1"/>
</dbReference>
<comment type="caution">
    <text evidence="1">The sequence shown here is derived from an EMBL/GenBank/DDBJ whole genome shotgun (WGS) entry which is preliminary data.</text>
</comment>
<protein>
    <recommendedName>
        <fullName evidence="3">Helix-turn-helix domain-containing protein</fullName>
    </recommendedName>
</protein>
<evidence type="ECO:0000313" key="2">
    <source>
        <dbReference type="Proteomes" id="UP000720124"/>
    </source>
</evidence>
<accession>A0ABS7LSS4</accession>
<keyword evidence="2" id="KW-1185">Reference proteome</keyword>
<dbReference type="Proteomes" id="UP000720124">
    <property type="component" value="Unassembled WGS sequence"/>
</dbReference>
<gene>
    <name evidence="1" type="ORF">HJA87_30570</name>
</gene>
<sequence>MKSFKLSPTDLAAMAQVAKDYGVQVEHEFEGAILRIQPLSREKGMQPGESNNLDALCDPLEPIHPPLDYNEMFTMKTLVEIGVGQVAYSSLIRWCDLRTVKKLAARGYIFAKPPGRKISDDEIRLTDDGLLAWIALLEHRRSQKDI</sequence>
<dbReference type="EMBL" id="JABTXI010000020">
    <property type="protein sequence ID" value="MBY3594176.1"/>
    <property type="molecule type" value="Genomic_DNA"/>
</dbReference>
<proteinExistence type="predicted"/>
<evidence type="ECO:0008006" key="3">
    <source>
        <dbReference type="Google" id="ProtNLM"/>
    </source>
</evidence>
<name>A0ABS7LSS4_9HYPH</name>
<organism evidence="1 2">
    <name type="scientific">Rhizobium bangladeshense</name>
    <dbReference type="NCBI Taxonomy" id="1138189"/>
    <lineage>
        <taxon>Bacteria</taxon>
        <taxon>Pseudomonadati</taxon>
        <taxon>Pseudomonadota</taxon>
        <taxon>Alphaproteobacteria</taxon>
        <taxon>Hyphomicrobiales</taxon>
        <taxon>Rhizobiaceae</taxon>
        <taxon>Rhizobium/Agrobacterium group</taxon>
        <taxon>Rhizobium</taxon>
    </lineage>
</organism>
<reference evidence="1 2" key="1">
    <citation type="submission" date="2020-06" db="EMBL/GenBank/DDBJ databases">
        <title>Global-level population genomics: horizontal gene transfer, symbiosis and evolution in Rhizobia.</title>
        <authorList>
            <person name="Gai Y."/>
        </authorList>
    </citation>
    <scope>NUCLEOTIDE SEQUENCE [LARGE SCALE GENOMIC DNA]</scope>
    <source>
        <strain evidence="1 2">PLR6_1b</strain>
    </source>
</reference>